<evidence type="ECO:0000256" key="1">
    <source>
        <dbReference type="SAM" id="Phobius"/>
    </source>
</evidence>
<dbReference type="RefSeq" id="WP_345121922.1">
    <property type="nucleotide sequence ID" value="NZ_BAABDI010000005.1"/>
</dbReference>
<dbReference type="EMBL" id="BAABDI010000005">
    <property type="protein sequence ID" value="GAA3966748.1"/>
    <property type="molecule type" value="Genomic_DNA"/>
</dbReference>
<name>A0ABP7PJL2_9BACT</name>
<keyword evidence="1" id="KW-0812">Transmembrane</keyword>
<organism evidence="2 3">
    <name type="scientific">Hymenobacter antarcticus</name>
    <dbReference type="NCBI Taxonomy" id="486270"/>
    <lineage>
        <taxon>Bacteria</taxon>
        <taxon>Pseudomonadati</taxon>
        <taxon>Bacteroidota</taxon>
        <taxon>Cytophagia</taxon>
        <taxon>Cytophagales</taxon>
        <taxon>Hymenobacteraceae</taxon>
        <taxon>Hymenobacter</taxon>
    </lineage>
</organism>
<feature type="transmembrane region" description="Helical" evidence="1">
    <location>
        <begin position="109"/>
        <end position="127"/>
    </location>
</feature>
<reference evidence="3" key="1">
    <citation type="journal article" date="2019" name="Int. J. Syst. Evol. Microbiol.">
        <title>The Global Catalogue of Microorganisms (GCM) 10K type strain sequencing project: providing services to taxonomists for standard genome sequencing and annotation.</title>
        <authorList>
            <consortium name="The Broad Institute Genomics Platform"/>
            <consortium name="The Broad Institute Genome Sequencing Center for Infectious Disease"/>
            <person name="Wu L."/>
            <person name="Ma J."/>
        </authorList>
    </citation>
    <scope>NUCLEOTIDE SEQUENCE [LARGE SCALE GENOMIC DNA]</scope>
    <source>
        <strain evidence="3">JCM 17217</strain>
    </source>
</reference>
<sequence>MPTPQPATTSQKEYAIPTAYRKMENLHILFWLVKDISWCMIWRPLGLLMVVPTLGIALVITWRTRANKSELAHNLAIVFWITANSYWMSSEFFGFDAVRVLPHVTGKELALVPFLIGLGILAYYYLVQKPRETPDSPVAAVSSAAPAA</sequence>
<protein>
    <submittedName>
        <fullName evidence="2">Uncharacterized protein</fullName>
    </submittedName>
</protein>
<feature type="transmembrane region" description="Helical" evidence="1">
    <location>
        <begin position="71"/>
        <end position="89"/>
    </location>
</feature>
<keyword evidence="3" id="KW-1185">Reference proteome</keyword>
<keyword evidence="1" id="KW-0472">Membrane</keyword>
<evidence type="ECO:0000313" key="3">
    <source>
        <dbReference type="Proteomes" id="UP001501556"/>
    </source>
</evidence>
<keyword evidence="1" id="KW-1133">Transmembrane helix</keyword>
<feature type="transmembrane region" description="Helical" evidence="1">
    <location>
        <begin position="40"/>
        <end position="59"/>
    </location>
</feature>
<dbReference type="Proteomes" id="UP001501556">
    <property type="component" value="Unassembled WGS sequence"/>
</dbReference>
<gene>
    <name evidence="2" type="ORF">GCM10022407_11260</name>
</gene>
<accession>A0ABP7PJL2</accession>
<proteinExistence type="predicted"/>
<comment type="caution">
    <text evidence="2">The sequence shown here is derived from an EMBL/GenBank/DDBJ whole genome shotgun (WGS) entry which is preliminary data.</text>
</comment>
<evidence type="ECO:0000313" key="2">
    <source>
        <dbReference type="EMBL" id="GAA3966748.1"/>
    </source>
</evidence>